<dbReference type="AlphaFoldDB" id="A0ABD5E5Y4"/>
<organism evidence="2 3">
    <name type="scientific">Streptomyces evansiae</name>
    <dbReference type="NCBI Taxonomy" id="3075535"/>
    <lineage>
        <taxon>Bacteria</taxon>
        <taxon>Bacillati</taxon>
        <taxon>Actinomycetota</taxon>
        <taxon>Actinomycetes</taxon>
        <taxon>Kitasatosporales</taxon>
        <taxon>Streptomycetaceae</taxon>
        <taxon>Streptomyces</taxon>
    </lineage>
</organism>
<dbReference type="RefSeq" id="WP_009070471.1">
    <property type="nucleotide sequence ID" value="NZ_JAVRER010000014.1"/>
</dbReference>
<dbReference type="InterPro" id="IPR036390">
    <property type="entry name" value="WH_DNA-bd_sf"/>
</dbReference>
<dbReference type="Gene3D" id="1.10.10.10">
    <property type="entry name" value="Winged helix-like DNA-binding domain superfamily/Winged helix DNA-binding domain"/>
    <property type="match status" value="1"/>
</dbReference>
<gene>
    <name evidence="2" type="ORF">RM574_12065</name>
</gene>
<reference evidence="3" key="1">
    <citation type="submission" date="2023-07" db="EMBL/GenBank/DDBJ databases">
        <title>30 novel species of actinomycetes from the DSMZ collection.</title>
        <authorList>
            <person name="Nouioui I."/>
        </authorList>
    </citation>
    <scope>NUCLEOTIDE SEQUENCE [LARGE SCALE GENOMIC DNA]</scope>
    <source>
        <strain evidence="3">DSM 41982</strain>
    </source>
</reference>
<name>A0ABD5E5Y4_9ACTN</name>
<protein>
    <submittedName>
        <fullName evidence="2">Transcriptional regulator</fullName>
    </submittedName>
</protein>
<accession>A0ABD5E5Y4</accession>
<dbReference type="GO" id="GO:0006355">
    <property type="term" value="P:regulation of DNA-templated transcription"/>
    <property type="evidence" value="ECO:0007669"/>
    <property type="project" value="UniProtKB-ARBA"/>
</dbReference>
<dbReference type="SUPFAM" id="SSF46785">
    <property type="entry name" value="Winged helix' DNA-binding domain"/>
    <property type="match status" value="1"/>
</dbReference>
<dbReference type="PANTHER" id="PTHR33164:SF99">
    <property type="entry name" value="MARR FAMILY REGULATORY PROTEIN"/>
    <property type="match status" value="1"/>
</dbReference>
<evidence type="ECO:0000313" key="3">
    <source>
        <dbReference type="Proteomes" id="UP001183607"/>
    </source>
</evidence>
<feature type="domain" description="HTH marR-type" evidence="1">
    <location>
        <begin position="32"/>
        <end position="132"/>
    </location>
</feature>
<proteinExistence type="predicted"/>
<dbReference type="EMBL" id="JAVRER010000014">
    <property type="protein sequence ID" value="MDT0416227.1"/>
    <property type="molecule type" value="Genomic_DNA"/>
</dbReference>
<dbReference type="InterPro" id="IPR000835">
    <property type="entry name" value="HTH_MarR-typ"/>
</dbReference>
<comment type="caution">
    <text evidence="2">The sequence shown here is derived from an EMBL/GenBank/DDBJ whole genome shotgun (WGS) entry which is preliminary data.</text>
</comment>
<dbReference type="PANTHER" id="PTHR33164">
    <property type="entry name" value="TRANSCRIPTIONAL REGULATOR, MARR FAMILY"/>
    <property type="match status" value="1"/>
</dbReference>
<dbReference type="InterPro" id="IPR039422">
    <property type="entry name" value="MarR/SlyA-like"/>
</dbReference>
<evidence type="ECO:0000313" key="2">
    <source>
        <dbReference type="EMBL" id="MDT0416227.1"/>
    </source>
</evidence>
<dbReference type="InterPro" id="IPR036388">
    <property type="entry name" value="WH-like_DNA-bd_sf"/>
</dbReference>
<sequence>MAHRPVLSAEEEDAWTQLHLVAQLLPAVMDQRLRRDAGLGHYDYAVLLTLYRAPERTAAMTGLVEITSGSFSRLSHTVTRLEGRGLVTRERRGSHRYVSLTGEGRDVFLTAAAGHMDEIREQVLDHLSPEDVRALGDLLRPIATRLRANAPRG</sequence>
<dbReference type="Proteomes" id="UP001183607">
    <property type="component" value="Unassembled WGS sequence"/>
</dbReference>
<dbReference type="SMART" id="SM00347">
    <property type="entry name" value="HTH_MARR"/>
    <property type="match status" value="1"/>
</dbReference>
<evidence type="ECO:0000259" key="1">
    <source>
        <dbReference type="SMART" id="SM00347"/>
    </source>
</evidence>